<accession>A0A9Q1IMS4</accession>
<name>A0A9Q1IMS4_SYNKA</name>
<evidence type="ECO:0000313" key="1">
    <source>
        <dbReference type="EMBL" id="KAJ8345629.1"/>
    </source>
</evidence>
<dbReference type="EMBL" id="JAINUF010000012">
    <property type="protein sequence ID" value="KAJ8345629.1"/>
    <property type="molecule type" value="Genomic_DNA"/>
</dbReference>
<reference evidence="1" key="1">
    <citation type="journal article" date="2023" name="Science">
        <title>Genome structures resolve the early diversification of teleost fishes.</title>
        <authorList>
            <person name="Parey E."/>
            <person name="Louis A."/>
            <person name="Montfort J."/>
            <person name="Bouchez O."/>
            <person name="Roques C."/>
            <person name="Iampietro C."/>
            <person name="Lluch J."/>
            <person name="Castinel A."/>
            <person name="Donnadieu C."/>
            <person name="Desvignes T."/>
            <person name="Floi Bucao C."/>
            <person name="Jouanno E."/>
            <person name="Wen M."/>
            <person name="Mejri S."/>
            <person name="Dirks R."/>
            <person name="Jansen H."/>
            <person name="Henkel C."/>
            <person name="Chen W.J."/>
            <person name="Zahm M."/>
            <person name="Cabau C."/>
            <person name="Klopp C."/>
            <person name="Thompson A.W."/>
            <person name="Robinson-Rechavi M."/>
            <person name="Braasch I."/>
            <person name="Lecointre G."/>
            <person name="Bobe J."/>
            <person name="Postlethwait J.H."/>
            <person name="Berthelot C."/>
            <person name="Roest Crollius H."/>
            <person name="Guiguen Y."/>
        </authorList>
    </citation>
    <scope>NUCLEOTIDE SEQUENCE</scope>
    <source>
        <strain evidence="1">WJC10195</strain>
    </source>
</reference>
<comment type="caution">
    <text evidence="1">The sequence shown here is derived from an EMBL/GenBank/DDBJ whole genome shotgun (WGS) entry which is preliminary data.</text>
</comment>
<gene>
    <name evidence="1" type="ORF">SKAU_G00298220</name>
</gene>
<proteinExistence type="predicted"/>
<dbReference type="AlphaFoldDB" id="A0A9Q1IMS4"/>
<protein>
    <submittedName>
        <fullName evidence="1">Uncharacterized protein</fullName>
    </submittedName>
</protein>
<keyword evidence="2" id="KW-1185">Reference proteome</keyword>
<dbReference type="Proteomes" id="UP001152622">
    <property type="component" value="Chromosome 12"/>
</dbReference>
<evidence type="ECO:0000313" key="2">
    <source>
        <dbReference type="Proteomes" id="UP001152622"/>
    </source>
</evidence>
<organism evidence="1 2">
    <name type="scientific">Synaphobranchus kaupii</name>
    <name type="common">Kaup's arrowtooth eel</name>
    <dbReference type="NCBI Taxonomy" id="118154"/>
    <lineage>
        <taxon>Eukaryota</taxon>
        <taxon>Metazoa</taxon>
        <taxon>Chordata</taxon>
        <taxon>Craniata</taxon>
        <taxon>Vertebrata</taxon>
        <taxon>Euteleostomi</taxon>
        <taxon>Actinopterygii</taxon>
        <taxon>Neopterygii</taxon>
        <taxon>Teleostei</taxon>
        <taxon>Anguilliformes</taxon>
        <taxon>Synaphobranchidae</taxon>
        <taxon>Synaphobranchus</taxon>
    </lineage>
</organism>
<sequence length="91" mass="9940">MHPIRTGDPTRPGLSEETASFLFSAVSLCEDRRSASRCVETSPNADPASPSNPLLLSLAGISGAFPTNHRQDATAVIPRRHIWSLRNILRF</sequence>